<keyword evidence="3" id="KW-0539">Nucleus</keyword>
<organism evidence="6 7">
    <name type="scientific">Hevea brasiliensis</name>
    <name type="common">Para rubber tree</name>
    <name type="synonym">Siphonia brasiliensis</name>
    <dbReference type="NCBI Taxonomy" id="3981"/>
    <lineage>
        <taxon>Eukaryota</taxon>
        <taxon>Viridiplantae</taxon>
        <taxon>Streptophyta</taxon>
        <taxon>Embryophyta</taxon>
        <taxon>Tracheophyta</taxon>
        <taxon>Spermatophyta</taxon>
        <taxon>Magnoliopsida</taxon>
        <taxon>eudicotyledons</taxon>
        <taxon>Gunneridae</taxon>
        <taxon>Pentapetalae</taxon>
        <taxon>rosids</taxon>
        <taxon>fabids</taxon>
        <taxon>Malpighiales</taxon>
        <taxon>Euphorbiaceae</taxon>
        <taxon>Crotonoideae</taxon>
        <taxon>Micrandreae</taxon>
        <taxon>Hevea</taxon>
    </lineage>
</organism>
<keyword evidence="2" id="KW-0238">DNA-binding</keyword>
<dbReference type="Gene3D" id="1.10.10.10">
    <property type="entry name" value="Winged helix-like DNA-binding domain superfamily/Winged helix DNA-binding domain"/>
    <property type="match status" value="1"/>
</dbReference>
<evidence type="ECO:0000313" key="7">
    <source>
        <dbReference type="Proteomes" id="UP001174677"/>
    </source>
</evidence>
<accession>A0ABQ9N1J0</accession>
<evidence type="ECO:0000259" key="5">
    <source>
        <dbReference type="PROSITE" id="PS51504"/>
    </source>
</evidence>
<dbReference type="PANTHER" id="PTHR11467:SF29">
    <property type="entry name" value="OS03G0711600 PROTEIN"/>
    <property type="match status" value="1"/>
</dbReference>
<dbReference type="InterPro" id="IPR036388">
    <property type="entry name" value="WH-like_DNA-bd_sf"/>
</dbReference>
<evidence type="ECO:0000256" key="2">
    <source>
        <dbReference type="ARBA" id="ARBA00023125"/>
    </source>
</evidence>
<feature type="region of interest" description="Disordered" evidence="4">
    <location>
        <begin position="322"/>
        <end position="384"/>
    </location>
</feature>
<dbReference type="EMBL" id="JARPOI010000003">
    <property type="protein sequence ID" value="KAJ9184719.1"/>
    <property type="molecule type" value="Genomic_DNA"/>
</dbReference>
<feature type="compositionally biased region" description="Basic residues" evidence="4">
    <location>
        <begin position="362"/>
        <end position="378"/>
    </location>
</feature>
<evidence type="ECO:0000256" key="4">
    <source>
        <dbReference type="SAM" id="MobiDB-lite"/>
    </source>
</evidence>
<dbReference type="PANTHER" id="PTHR11467">
    <property type="entry name" value="HISTONE H1"/>
    <property type="match status" value="1"/>
</dbReference>
<gene>
    <name evidence="6" type="ORF">P3X46_004419</name>
</gene>
<evidence type="ECO:0000256" key="1">
    <source>
        <dbReference type="ARBA" id="ARBA00004123"/>
    </source>
</evidence>
<feature type="domain" description="H15" evidence="5">
    <location>
        <begin position="63"/>
        <end position="132"/>
    </location>
</feature>
<dbReference type="PROSITE" id="PS51504">
    <property type="entry name" value="H15"/>
    <property type="match status" value="1"/>
</dbReference>
<protein>
    <recommendedName>
        <fullName evidence="5">H15 domain-containing protein</fullName>
    </recommendedName>
</protein>
<dbReference type="CDD" id="cd00073">
    <property type="entry name" value="H15"/>
    <property type="match status" value="1"/>
</dbReference>
<proteinExistence type="predicted"/>
<feature type="region of interest" description="Disordered" evidence="4">
    <location>
        <begin position="132"/>
        <end position="174"/>
    </location>
</feature>
<dbReference type="Pfam" id="PF00538">
    <property type="entry name" value="Linker_histone"/>
    <property type="match status" value="1"/>
</dbReference>
<sequence>MDPPPPQPPFPPLTTAMPGDFSTVNTATASISSAAGLSVEAPNSNNHIAHAANATPTVTQSFNHPPYADMIFAAITALKEREGSSKRAIAKYIEKAHTGLPPTHSALLTHHLKRLKSSGLLVMVKKSYMLPRSDVSNDTQSQSQSEPNPVAGSAASSVPGPKRGRGRPPKPKSISISLIDSIAGAVQPIEQPSNLANAPPPMTVPLDLSLSTQPNVAPPPSIQPSVAAYPTNAAAASAPVAQLQADAVKSSPGRPKNVAGQGAPLVSKRGRPPKIASMGVKKSPGRPKKPKSVAANGVKKGPKRLPKSVVVPYATGAAVLNVPRPRGRPKKSPVLAAAGGGGGGVVATKRPGRPPKVGGVVKPKKRPGRPVGRPKKNASHQQAEAYGDLKRKFEIFQSRVKQAVGVLKPQVTSETANSAVVAIQELEGLASMDINMPLREEAQPPHVQN</sequence>
<dbReference type="Proteomes" id="UP001174677">
    <property type="component" value="Chromosome 3"/>
</dbReference>
<comment type="subcellular location">
    <subcellularLocation>
        <location evidence="1">Nucleus</location>
    </subcellularLocation>
</comment>
<comment type="caution">
    <text evidence="6">The sequence shown here is derived from an EMBL/GenBank/DDBJ whole genome shotgun (WGS) entry which is preliminary data.</text>
</comment>
<feature type="compositionally biased region" description="Polar residues" evidence="4">
    <location>
        <begin position="134"/>
        <end position="147"/>
    </location>
</feature>
<reference evidence="6" key="1">
    <citation type="journal article" date="2023" name="Plant Biotechnol. J.">
        <title>Chromosome-level wild Hevea brasiliensis genome provides new tools for genomic-assisted breeding and valuable loci to elevate rubber yield.</title>
        <authorList>
            <person name="Cheng H."/>
            <person name="Song X."/>
            <person name="Hu Y."/>
            <person name="Wu T."/>
            <person name="Yang Q."/>
            <person name="An Z."/>
            <person name="Feng S."/>
            <person name="Deng Z."/>
            <person name="Wu W."/>
            <person name="Zeng X."/>
            <person name="Tu M."/>
            <person name="Wang X."/>
            <person name="Huang H."/>
        </authorList>
    </citation>
    <scope>NUCLEOTIDE SEQUENCE</scope>
    <source>
        <strain evidence="6">MT/VB/25A 57/8</strain>
    </source>
</reference>
<dbReference type="SUPFAM" id="SSF46785">
    <property type="entry name" value="Winged helix' DNA-binding domain"/>
    <property type="match status" value="1"/>
</dbReference>
<keyword evidence="7" id="KW-1185">Reference proteome</keyword>
<dbReference type="InterPro" id="IPR017956">
    <property type="entry name" value="AT_hook_DNA-bd_motif"/>
</dbReference>
<dbReference type="InterPro" id="IPR005818">
    <property type="entry name" value="Histone_H1/H5_H15"/>
</dbReference>
<dbReference type="PRINTS" id="PR00929">
    <property type="entry name" value="ATHOOK"/>
</dbReference>
<dbReference type="SMART" id="SM00526">
    <property type="entry name" value="H15"/>
    <property type="match status" value="1"/>
</dbReference>
<evidence type="ECO:0000256" key="3">
    <source>
        <dbReference type="ARBA" id="ARBA00023242"/>
    </source>
</evidence>
<name>A0ABQ9N1J0_HEVBR</name>
<evidence type="ECO:0000313" key="6">
    <source>
        <dbReference type="EMBL" id="KAJ9184719.1"/>
    </source>
</evidence>
<dbReference type="SMART" id="SM00384">
    <property type="entry name" value="AT_hook"/>
    <property type="match status" value="5"/>
</dbReference>
<dbReference type="InterPro" id="IPR036390">
    <property type="entry name" value="WH_DNA-bd_sf"/>
</dbReference>
<feature type="region of interest" description="Disordered" evidence="4">
    <location>
        <begin position="249"/>
        <end position="306"/>
    </location>
</feature>